<evidence type="ECO:0000313" key="7">
    <source>
        <dbReference type="EMBL" id="KAF2807939.1"/>
    </source>
</evidence>
<dbReference type="OrthoDB" id="626167at2759"/>
<dbReference type="GO" id="GO:0047499">
    <property type="term" value="F:calcium-independent phospholipase A2 activity"/>
    <property type="evidence" value="ECO:0007669"/>
    <property type="project" value="TreeGrafter"/>
</dbReference>
<dbReference type="RefSeq" id="XP_033574903.1">
    <property type="nucleotide sequence ID" value="XM_033716926.1"/>
</dbReference>
<dbReference type="InterPro" id="IPR002641">
    <property type="entry name" value="PNPLA_dom"/>
</dbReference>
<organism evidence="7">
    <name type="scientific">Mytilinidion resinicola</name>
    <dbReference type="NCBI Taxonomy" id="574789"/>
    <lineage>
        <taxon>Eukaryota</taxon>
        <taxon>Fungi</taxon>
        <taxon>Dikarya</taxon>
        <taxon>Ascomycota</taxon>
        <taxon>Pezizomycotina</taxon>
        <taxon>Dothideomycetes</taxon>
        <taxon>Pleosporomycetidae</taxon>
        <taxon>Mytilinidiales</taxon>
        <taxon>Mytilinidiaceae</taxon>
        <taxon>Mytilinidion</taxon>
    </lineage>
</organism>
<feature type="domain" description="PNPLA" evidence="6">
    <location>
        <begin position="44"/>
        <end position="311"/>
    </location>
</feature>
<evidence type="ECO:0000256" key="1">
    <source>
        <dbReference type="ARBA" id="ARBA00022801"/>
    </source>
</evidence>
<dbReference type="PANTHER" id="PTHR24185:SF1">
    <property type="entry name" value="CALCIUM-INDEPENDENT PHOSPHOLIPASE A2-GAMMA"/>
    <property type="match status" value="1"/>
</dbReference>
<protein>
    <submittedName>
        <fullName evidence="7 9">FabD/lysophospholipase-like protein</fullName>
    </submittedName>
</protein>
<name>A0A6A6YH69_9PEZI</name>
<evidence type="ECO:0000259" key="6">
    <source>
        <dbReference type="PROSITE" id="PS51635"/>
    </source>
</evidence>
<reference evidence="9" key="2">
    <citation type="submission" date="2020-04" db="EMBL/GenBank/DDBJ databases">
        <authorList>
            <consortium name="NCBI Genome Project"/>
        </authorList>
    </citation>
    <scope>NUCLEOTIDE SEQUENCE</scope>
    <source>
        <strain evidence="9">CBS 304.34</strain>
    </source>
</reference>
<reference evidence="9" key="3">
    <citation type="submission" date="2025-04" db="UniProtKB">
        <authorList>
            <consortium name="RefSeq"/>
        </authorList>
    </citation>
    <scope>IDENTIFICATION</scope>
    <source>
        <strain evidence="9">CBS 304.34</strain>
    </source>
</reference>
<dbReference type="GO" id="GO:0046486">
    <property type="term" value="P:glycerolipid metabolic process"/>
    <property type="evidence" value="ECO:0007669"/>
    <property type="project" value="UniProtKB-ARBA"/>
</dbReference>
<evidence type="ECO:0000256" key="4">
    <source>
        <dbReference type="PROSITE-ProRule" id="PRU01161"/>
    </source>
</evidence>
<evidence type="ECO:0000256" key="3">
    <source>
        <dbReference type="ARBA" id="ARBA00023098"/>
    </source>
</evidence>
<dbReference type="GO" id="GO:0019369">
    <property type="term" value="P:arachidonate metabolic process"/>
    <property type="evidence" value="ECO:0007669"/>
    <property type="project" value="TreeGrafter"/>
</dbReference>
<evidence type="ECO:0000313" key="8">
    <source>
        <dbReference type="Proteomes" id="UP000504636"/>
    </source>
</evidence>
<dbReference type="AlphaFoldDB" id="A0A6A6YH69"/>
<feature type="active site" description="Nucleophile" evidence="4">
    <location>
        <position position="107"/>
    </location>
</feature>
<feature type="short sequence motif" description="DGA/G" evidence="4">
    <location>
        <begin position="298"/>
        <end position="300"/>
    </location>
</feature>
<feature type="short sequence motif" description="GXGXXG" evidence="4">
    <location>
        <begin position="48"/>
        <end position="53"/>
    </location>
</feature>
<keyword evidence="3 4" id="KW-0443">Lipid metabolism</keyword>
<dbReference type="PROSITE" id="PS51635">
    <property type="entry name" value="PNPLA"/>
    <property type="match status" value="1"/>
</dbReference>
<gene>
    <name evidence="7 9" type="ORF">BDZ99DRAFT_420608</name>
</gene>
<evidence type="ECO:0000313" key="9">
    <source>
        <dbReference type="RefSeq" id="XP_033574903.1"/>
    </source>
</evidence>
<dbReference type="Proteomes" id="UP000504636">
    <property type="component" value="Unplaced"/>
</dbReference>
<dbReference type="EMBL" id="MU003704">
    <property type="protein sequence ID" value="KAF2807939.1"/>
    <property type="molecule type" value="Genomic_DNA"/>
</dbReference>
<feature type="compositionally biased region" description="Basic and acidic residues" evidence="5">
    <location>
        <begin position="173"/>
        <end position="183"/>
    </location>
</feature>
<dbReference type="PANTHER" id="PTHR24185">
    <property type="entry name" value="CALCIUM-INDEPENDENT PHOSPHOLIPASE A2-GAMMA"/>
    <property type="match status" value="1"/>
</dbReference>
<feature type="region of interest" description="Disordered" evidence="5">
    <location>
        <begin position="171"/>
        <end position="214"/>
    </location>
</feature>
<dbReference type="GeneID" id="54457819"/>
<dbReference type="GO" id="GO:0016042">
    <property type="term" value="P:lipid catabolic process"/>
    <property type="evidence" value="ECO:0007669"/>
    <property type="project" value="UniProtKB-UniRule"/>
</dbReference>
<proteinExistence type="predicted"/>
<dbReference type="Gene3D" id="3.40.1090.10">
    <property type="entry name" value="Cytosolic phospholipase A2 catalytic domain"/>
    <property type="match status" value="1"/>
</dbReference>
<feature type="non-terminal residue" evidence="7">
    <location>
        <position position="493"/>
    </location>
</feature>
<dbReference type="GO" id="GO:0016020">
    <property type="term" value="C:membrane"/>
    <property type="evidence" value="ECO:0007669"/>
    <property type="project" value="TreeGrafter"/>
</dbReference>
<evidence type="ECO:0000256" key="5">
    <source>
        <dbReference type="SAM" id="MobiDB-lite"/>
    </source>
</evidence>
<dbReference type="Pfam" id="PF01734">
    <property type="entry name" value="Patatin"/>
    <property type="match status" value="1"/>
</dbReference>
<dbReference type="SUPFAM" id="SSF52151">
    <property type="entry name" value="FabD/lysophospholipase-like"/>
    <property type="match status" value="1"/>
</dbReference>
<feature type="compositionally biased region" description="Acidic residues" evidence="5">
    <location>
        <begin position="195"/>
        <end position="210"/>
    </location>
</feature>
<feature type="active site" description="Proton acceptor" evidence="4">
    <location>
        <position position="298"/>
    </location>
</feature>
<keyword evidence="1 4" id="KW-0378">Hydrolase</keyword>
<keyword evidence="2 4" id="KW-0442">Lipid degradation</keyword>
<feature type="compositionally biased region" description="Polar residues" evidence="5">
    <location>
        <begin position="184"/>
        <end position="193"/>
    </location>
</feature>
<evidence type="ECO:0000256" key="2">
    <source>
        <dbReference type="ARBA" id="ARBA00022963"/>
    </source>
</evidence>
<dbReference type="InterPro" id="IPR016035">
    <property type="entry name" value="Acyl_Trfase/lysoPLipase"/>
</dbReference>
<feature type="short sequence motif" description="GXSXG" evidence="4">
    <location>
        <begin position="105"/>
        <end position="109"/>
    </location>
</feature>
<reference evidence="7 9" key="1">
    <citation type="journal article" date="2020" name="Stud. Mycol.">
        <title>101 Dothideomycetes genomes: a test case for predicting lifestyles and emergence of pathogens.</title>
        <authorList>
            <person name="Haridas S."/>
            <person name="Albert R."/>
            <person name="Binder M."/>
            <person name="Bloem J."/>
            <person name="Labutti K."/>
            <person name="Salamov A."/>
            <person name="Andreopoulos B."/>
            <person name="Baker S."/>
            <person name="Barry K."/>
            <person name="Bills G."/>
            <person name="Bluhm B."/>
            <person name="Cannon C."/>
            <person name="Castanera R."/>
            <person name="Culley D."/>
            <person name="Daum C."/>
            <person name="Ezra D."/>
            <person name="Gonzalez J."/>
            <person name="Henrissat B."/>
            <person name="Kuo A."/>
            <person name="Liang C."/>
            <person name="Lipzen A."/>
            <person name="Lutzoni F."/>
            <person name="Magnuson J."/>
            <person name="Mondo S."/>
            <person name="Nolan M."/>
            <person name="Ohm R."/>
            <person name="Pangilinan J."/>
            <person name="Park H.-J."/>
            <person name="Ramirez L."/>
            <person name="Alfaro M."/>
            <person name="Sun H."/>
            <person name="Tritt A."/>
            <person name="Yoshinaga Y."/>
            <person name="Zwiers L.-H."/>
            <person name="Turgeon B."/>
            <person name="Goodwin S."/>
            <person name="Spatafora J."/>
            <person name="Crous P."/>
            <person name="Grigoriev I."/>
        </authorList>
    </citation>
    <scope>NUCLEOTIDE SEQUENCE</scope>
    <source>
        <strain evidence="7 9">CBS 304.34</strain>
    </source>
</reference>
<keyword evidence="8" id="KW-1185">Reference proteome</keyword>
<sequence length="493" mass="56998">MLQPPTTDSPRPLSVMTTASQADHSGVAWTQDVNQYNAWDDLILTLDGGGIRGYSSLLILKFLVHEIVVCEQRLQKEEGPVVEEEPQTFDENTLLLCHYFDYMYGTSTGGLISVMLGRLRMTIPECLDIYREVGNDLFGHRRNILPLATKYHHKPLEKAVRRIVRQNCKHHSKCDGEDWHPWSDNEQSESFSSLPEDETCQAEEEEDEDEHIVPQTDSKRICQTICLTATHSGQIDEAYLLRTYDHQYSDSTPEWVTPYNEGADHLKIWQVTRATSAAPFFFKMLEAELHGRKIGFKDGGIRENNPSYAAYSEHASLRGEDQMPGLLLSVGTGRPDHTQDGFASAWPGPFGMRKFTKKWAEKFAVFKNVLIKYTEGEERHKMMRTIARGEHHWYKRLNVTTGLENMKLDNWEKGPRYDPRTKKMEIVPGGKTLSWMEKVTDDYLTREKVDKEYAAPKLMLAQTAEKLVRHRRARERTRLEEPERWESFMGRRL</sequence>
<accession>A0A6A6YH69</accession>